<evidence type="ECO:0000313" key="2">
    <source>
        <dbReference type="Proteomes" id="UP000299102"/>
    </source>
</evidence>
<organism evidence="1 2">
    <name type="scientific">Eumeta variegata</name>
    <name type="common">Bagworm moth</name>
    <name type="synonym">Eumeta japonica</name>
    <dbReference type="NCBI Taxonomy" id="151549"/>
    <lineage>
        <taxon>Eukaryota</taxon>
        <taxon>Metazoa</taxon>
        <taxon>Ecdysozoa</taxon>
        <taxon>Arthropoda</taxon>
        <taxon>Hexapoda</taxon>
        <taxon>Insecta</taxon>
        <taxon>Pterygota</taxon>
        <taxon>Neoptera</taxon>
        <taxon>Endopterygota</taxon>
        <taxon>Lepidoptera</taxon>
        <taxon>Glossata</taxon>
        <taxon>Ditrysia</taxon>
        <taxon>Tineoidea</taxon>
        <taxon>Psychidae</taxon>
        <taxon>Oiketicinae</taxon>
        <taxon>Eumeta</taxon>
    </lineage>
</organism>
<accession>A0A4C2A833</accession>
<comment type="caution">
    <text evidence="1">The sequence shown here is derived from an EMBL/GenBank/DDBJ whole genome shotgun (WGS) entry which is preliminary data.</text>
</comment>
<sequence length="85" mass="9896">MANVTALWSEDVTSRTTCHPFALSSRVELHAVRSTTLLRRRSLLYTSNVGVLPSFRMCSPQNRESRRDRYRVHHCVRCPTIRSKH</sequence>
<gene>
    <name evidence="1" type="ORF">EVAR_65214_1</name>
</gene>
<dbReference type="AlphaFoldDB" id="A0A4C2A833"/>
<evidence type="ECO:0000313" key="1">
    <source>
        <dbReference type="EMBL" id="GBP95483.1"/>
    </source>
</evidence>
<name>A0A4C2A833_EUMVA</name>
<proteinExistence type="predicted"/>
<protein>
    <submittedName>
        <fullName evidence="1">Uncharacterized protein</fullName>
    </submittedName>
</protein>
<keyword evidence="2" id="KW-1185">Reference proteome</keyword>
<dbReference type="EMBL" id="BGZK01002637">
    <property type="protein sequence ID" value="GBP95483.1"/>
    <property type="molecule type" value="Genomic_DNA"/>
</dbReference>
<reference evidence="1 2" key="1">
    <citation type="journal article" date="2019" name="Commun. Biol.">
        <title>The bagworm genome reveals a unique fibroin gene that provides high tensile strength.</title>
        <authorList>
            <person name="Kono N."/>
            <person name="Nakamura H."/>
            <person name="Ohtoshi R."/>
            <person name="Tomita M."/>
            <person name="Numata K."/>
            <person name="Arakawa K."/>
        </authorList>
    </citation>
    <scope>NUCLEOTIDE SEQUENCE [LARGE SCALE GENOMIC DNA]</scope>
</reference>
<dbReference type="Proteomes" id="UP000299102">
    <property type="component" value="Unassembled WGS sequence"/>
</dbReference>